<dbReference type="InterPro" id="IPR016024">
    <property type="entry name" value="ARM-type_fold"/>
</dbReference>
<sequence>MTPLSEQSLREVSTLIEQNKIKNVQLFDEFAQNEKSEAKDFSLAFSQNLKKLDMQCVFKNKYLLRKYGEMSENEARPFAMNIVGVLKHLLNPESRKGLLQLRFIGYKLQFPDGWVREVGTMLPSLECLDIDHCPLNARDFMDLCNSFAKLKKLSVYGTGLTNIEGISELKNLELFNISDVKFESKDDIKELASLTKLRVLNISGQHENDLNTLQLYLANDCVLNELRFIDISFNTFTPEELQKLVETHPKLMMISLIGTDVGKSNEKLPINIANQFLKFTTVRSFRDCLDAFKFYADTYSVRTIDTIFETINYILSENYEQQSPSELIECTALMFDKFEIRVMTKNLRLLAVRCFEQLGRGKRFEMWDARQKEAATNFMLLCVEEDYRDLTNPDELDPDLYETHCIAWKFLLHLLYTVPTQPFVDLVTDHAIHTILSSPEWTDIPVQISIFILSVCLDQLSPSFVTYATRHHLLLQQVNRYIMNTFSMPNTTFLIQIVWTIVDLHKKSNEKDDYVSREIIETLMRCIEYARDFHNDFVQKHCFKALEELALDCPEEFLDQTFHSYSSSIFLPVIRPQSMRQNLRLQAISLSIVLYARTEGKERMEHLIETKDDLANEICVVIGKNRSALLAARDPYDFWQVLSDSNKTSDAMHWGIWVSKYCKHDRNSPLIPMQIIESERFFY</sequence>
<dbReference type="SUPFAM" id="SSF48371">
    <property type="entry name" value="ARM repeat"/>
    <property type="match status" value="1"/>
</dbReference>
<proteinExistence type="predicted"/>
<dbReference type="HOGENOM" id="CLU_402926_0_0_1"/>
<dbReference type="STRING" id="135651.G0M8H2"/>
<dbReference type="InterPro" id="IPR032675">
    <property type="entry name" value="LRR_dom_sf"/>
</dbReference>
<dbReference type="GO" id="GO:0031462">
    <property type="term" value="C:Cul2-RING ubiquitin ligase complex"/>
    <property type="evidence" value="ECO:0007669"/>
    <property type="project" value="TreeGrafter"/>
</dbReference>
<dbReference type="OMA" id="CRICAIT"/>
<dbReference type="InterPro" id="IPR051341">
    <property type="entry name" value="Zyg-11_UBL_adapter"/>
</dbReference>
<dbReference type="PANTHER" id="PTHR12904:SF28">
    <property type="entry name" value="ATP SYNTHASE SUBUNIT ALPHA-RELATED"/>
    <property type="match status" value="1"/>
</dbReference>
<dbReference type="EMBL" id="GL379786">
    <property type="protein sequence ID" value="EGT30263.1"/>
    <property type="molecule type" value="Genomic_DNA"/>
</dbReference>
<evidence type="ECO:0000313" key="1">
    <source>
        <dbReference type="EMBL" id="EGT30263.1"/>
    </source>
</evidence>
<dbReference type="Proteomes" id="UP000008068">
    <property type="component" value="Unassembled WGS sequence"/>
</dbReference>
<dbReference type="AlphaFoldDB" id="G0M8H2"/>
<dbReference type="OrthoDB" id="433501at2759"/>
<dbReference type="InParanoid" id="G0M8H2"/>
<evidence type="ECO:0000313" key="2">
    <source>
        <dbReference type="Proteomes" id="UP000008068"/>
    </source>
</evidence>
<name>G0M8H2_CAEBE</name>
<dbReference type="PANTHER" id="PTHR12904">
    <property type="match status" value="1"/>
</dbReference>
<gene>
    <name evidence="1" type="ORF">CAEBREN_21124</name>
</gene>
<protein>
    <submittedName>
        <fullName evidence="1">Uncharacterized protein</fullName>
    </submittedName>
</protein>
<organism evidence="2">
    <name type="scientific">Caenorhabditis brenneri</name>
    <name type="common">Nematode worm</name>
    <dbReference type="NCBI Taxonomy" id="135651"/>
    <lineage>
        <taxon>Eukaryota</taxon>
        <taxon>Metazoa</taxon>
        <taxon>Ecdysozoa</taxon>
        <taxon>Nematoda</taxon>
        <taxon>Chromadorea</taxon>
        <taxon>Rhabditida</taxon>
        <taxon>Rhabditina</taxon>
        <taxon>Rhabditomorpha</taxon>
        <taxon>Rhabditoidea</taxon>
        <taxon>Rhabditidae</taxon>
        <taxon>Peloderinae</taxon>
        <taxon>Caenorhabditis</taxon>
    </lineage>
</organism>
<dbReference type="Gene3D" id="3.80.10.10">
    <property type="entry name" value="Ribonuclease Inhibitor"/>
    <property type="match status" value="1"/>
</dbReference>
<accession>G0M8H2</accession>
<keyword evidence="2" id="KW-1185">Reference proteome</keyword>
<dbReference type="eggNOG" id="KOG3665">
    <property type="taxonomic scope" value="Eukaryota"/>
</dbReference>
<dbReference type="SUPFAM" id="SSF52047">
    <property type="entry name" value="RNI-like"/>
    <property type="match status" value="1"/>
</dbReference>
<reference evidence="2" key="1">
    <citation type="submission" date="2011-07" db="EMBL/GenBank/DDBJ databases">
        <authorList>
            <consortium name="Caenorhabditis brenneri Sequencing and Analysis Consortium"/>
            <person name="Wilson R.K."/>
        </authorList>
    </citation>
    <scope>NUCLEOTIDE SEQUENCE [LARGE SCALE GENOMIC DNA]</scope>
    <source>
        <strain evidence="2">PB2801</strain>
    </source>
</reference>